<dbReference type="RefSeq" id="WP_345333004.1">
    <property type="nucleotide sequence ID" value="NZ_BAABJZ010000006.1"/>
</dbReference>
<comment type="similarity">
    <text evidence="2">Belongs to the glycosyl hydrolase 29 family.</text>
</comment>
<keyword evidence="6" id="KW-0326">Glycosidase</keyword>
<evidence type="ECO:0000313" key="9">
    <source>
        <dbReference type="EMBL" id="GAA4874683.1"/>
    </source>
</evidence>
<evidence type="ECO:0000313" key="10">
    <source>
        <dbReference type="Proteomes" id="UP001499988"/>
    </source>
</evidence>
<keyword evidence="10" id="KW-1185">Reference proteome</keyword>
<dbReference type="Gene3D" id="3.20.20.80">
    <property type="entry name" value="Glycosidases"/>
    <property type="match status" value="1"/>
</dbReference>
<keyword evidence="5" id="KW-0378">Hydrolase</keyword>
<comment type="caution">
    <text evidence="9">The sequence shown here is derived from an EMBL/GenBank/DDBJ whole genome shotgun (WGS) entry which is preliminary data.</text>
</comment>
<accession>A0ABP9EKM5</accession>
<dbReference type="SUPFAM" id="SSF51445">
    <property type="entry name" value="(Trans)glycosidases"/>
    <property type="match status" value="1"/>
</dbReference>
<dbReference type="InterPro" id="IPR013780">
    <property type="entry name" value="Glyco_hydro_b"/>
</dbReference>
<dbReference type="SMART" id="SM00812">
    <property type="entry name" value="Alpha_L_fucos"/>
    <property type="match status" value="1"/>
</dbReference>
<evidence type="ECO:0000259" key="8">
    <source>
        <dbReference type="Pfam" id="PF01120"/>
    </source>
</evidence>
<feature type="chain" id="PRO_5045636577" description="alpha-L-fucosidase" evidence="7">
    <location>
        <begin position="23"/>
        <end position="511"/>
    </location>
</feature>
<dbReference type="EMBL" id="BAABJZ010000006">
    <property type="protein sequence ID" value="GAA4874683.1"/>
    <property type="molecule type" value="Genomic_DNA"/>
</dbReference>
<dbReference type="InterPro" id="IPR017853">
    <property type="entry name" value="GH"/>
</dbReference>
<comment type="function">
    <text evidence="1">Alpha-L-fucosidase is responsible for hydrolyzing the alpha-1,6-linked fucose joined to the reducing-end N-acetylglucosamine of the carbohydrate moieties of glycoproteins.</text>
</comment>
<sequence length="511" mass="58269">MERVFSRRVLSSLALLLAPALAAADSGKPVYEANIASLSHYQAPEWYQDAKFGIWAHWGPYSVPAFGGRHAAEWYPRHMYDTSDSAGHHSHHKATYGSPSEFGYKDFIPLFTAERFDADHWIDLAEAAGAQFYSVVALHHDGFSMYDSDHTQWNSVEMGPKRDIVDELFTAARARGMKVGVTNHFAHNLDYYEHLFEYGGDWAPEYQDLYSHGGEPDEWYMNRWWNRTAELVDKYQPDLYYFDWGWNRPSMLEAFEGQRERFLAYYYNAAIAQGKGEFGDPNVVMNFKGRTLPRSVAIQDVERGGRNQVSDHVWQADTSISKHSWSYSEVDDYWSTTEMLHTLIDVVSKNGVMMLNFGPRADGTVPDEYGTVLREMGQWLAMNGEAIYETRPYQIHGEGPTVRTAKNRLQLKRHGYNYGAEDIRFTRNKANDTLYVTALAMAEAGQVRVTSLNAAAFDMAGIASVRTLDGQAISWRQEQDALILTWPQGMAESVAYVAKLQFKETLPKLKR</sequence>
<proteinExistence type="inferred from homology"/>
<dbReference type="InterPro" id="IPR016286">
    <property type="entry name" value="FUC_metazoa-typ"/>
</dbReference>
<dbReference type="Gene3D" id="2.60.40.1180">
    <property type="entry name" value="Golgi alpha-mannosidase II"/>
    <property type="match status" value="1"/>
</dbReference>
<dbReference type="PANTHER" id="PTHR10030:SF37">
    <property type="entry name" value="ALPHA-L-FUCOSIDASE-RELATED"/>
    <property type="match status" value="1"/>
</dbReference>
<name>A0ABP9EKM5_9GAMM</name>
<evidence type="ECO:0000256" key="6">
    <source>
        <dbReference type="ARBA" id="ARBA00023295"/>
    </source>
</evidence>
<protein>
    <recommendedName>
        <fullName evidence="3">alpha-L-fucosidase</fullName>
        <ecNumber evidence="3">3.2.1.51</ecNumber>
    </recommendedName>
</protein>
<evidence type="ECO:0000256" key="4">
    <source>
        <dbReference type="ARBA" id="ARBA00022729"/>
    </source>
</evidence>
<dbReference type="PANTHER" id="PTHR10030">
    <property type="entry name" value="ALPHA-L-FUCOSIDASE"/>
    <property type="match status" value="1"/>
</dbReference>
<gene>
    <name evidence="9" type="ORF">GCM10023333_04660</name>
</gene>
<dbReference type="Pfam" id="PF01120">
    <property type="entry name" value="Alpha_L_fucos"/>
    <property type="match status" value="1"/>
</dbReference>
<dbReference type="Proteomes" id="UP001499988">
    <property type="component" value="Unassembled WGS sequence"/>
</dbReference>
<evidence type="ECO:0000256" key="3">
    <source>
        <dbReference type="ARBA" id="ARBA00012662"/>
    </source>
</evidence>
<reference evidence="10" key="1">
    <citation type="journal article" date="2019" name="Int. J. Syst. Evol. Microbiol.">
        <title>The Global Catalogue of Microorganisms (GCM) 10K type strain sequencing project: providing services to taxonomists for standard genome sequencing and annotation.</title>
        <authorList>
            <consortium name="The Broad Institute Genomics Platform"/>
            <consortium name="The Broad Institute Genome Sequencing Center for Infectious Disease"/>
            <person name="Wu L."/>
            <person name="Ma J."/>
        </authorList>
    </citation>
    <scope>NUCLEOTIDE SEQUENCE [LARGE SCALE GENOMIC DNA]</scope>
    <source>
        <strain evidence="10">JCM 18401</strain>
    </source>
</reference>
<dbReference type="InterPro" id="IPR057739">
    <property type="entry name" value="Glyco_hydro_29_N"/>
</dbReference>
<evidence type="ECO:0000256" key="5">
    <source>
        <dbReference type="ARBA" id="ARBA00022801"/>
    </source>
</evidence>
<evidence type="ECO:0000256" key="7">
    <source>
        <dbReference type="SAM" id="SignalP"/>
    </source>
</evidence>
<organism evidence="9 10">
    <name type="scientific">Ferrimonas pelagia</name>
    <dbReference type="NCBI Taxonomy" id="1177826"/>
    <lineage>
        <taxon>Bacteria</taxon>
        <taxon>Pseudomonadati</taxon>
        <taxon>Pseudomonadota</taxon>
        <taxon>Gammaproteobacteria</taxon>
        <taxon>Alteromonadales</taxon>
        <taxon>Ferrimonadaceae</taxon>
        <taxon>Ferrimonas</taxon>
    </lineage>
</organism>
<dbReference type="InterPro" id="IPR000933">
    <property type="entry name" value="Glyco_hydro_29"/>
</dbReference>
<evidence type="ECO:0000256" key="2">
    <source>
        <dbReference type="ARBA" id="ARBA00007951"/>
    </source>
</evidence>
<keyword evidence="4 7" id="KW-0732">Signal</keyword>
<evidence type="ECO:0000256" key="1">
    <source>
        <dbReference type="ARBA" id="ARBA00004071"/>
    </source>
</evidence>
<feature type="signal peptide" evidence="7">
    <location>
        <begin position="1"/>
        <end position="22"/>
    </location>
</feature>
<feature type="domain" description="Glycoside hydrolase family 29 N-terminal" evidence="8">
    <location>
        <begin position="27"/>
        <end position="385"/>
    </location>
</feature>
<dbReference type="EC" id="3.2.1.51" evidence="3"/>
<dbReference type="PIRSF" id="PIRSF001092">
    <property type="entry name" value="Alpha-L-fucosidase"/>
    <property type="match status" value="1"/>
</dbReference>
<dbReference type="PRINTS" id="PR00741">
    <property type="entry name" value="GLHYDRLASE29"/>
</dbReference>